<sequence length="68" mass="6956">MDRATQVAVTALGLLAVIAVAVGIFAAGALPGLELHAQRAASLVPFVVATLAVLSALALTVSRRRLHR</sequence>
<dbReference type="RefSeq" id="WP_344229062.1">
    <property type="nucleotide sequence ID" value="NZ_BAAARI010000012.1"/>
</dbReference>
<feature type="transmembrane region" description="Helical" evidence="1">
    <location>
        <begin position="7"/>
        <end position="30"/>
    </location>
</feature>
<proteinExistence type="predicted"/>
<keyword evidence="1" id="KW-1133">Transmembrane helix</keyword>
<comment type="caution">
    <text evidence="2">The sequence shown here is derived from an EMBL/GenBank/DDBJ whole genome shotgun (WGS) entry which is preliminary data.</text>
</comment>
<dbReference type="EMBL" id="BAAARI010000012">
    <property type="protein sequence ID" value="GAA2580624.1"/>
    <property type="molecule type" value="Genomic_DNA"/>
</dbReference>
<keyword evidence="3" id="KW-1185">Reference proteome</keyword>
<dbReference type="Proteomes" id="UP001500274">
    <property type="component" value="Unassembled WGS sequence"/>
</dbReference>
<accession>A0ABN3PDK2</accession>
<name>A0ABN3PDK2_9MICO</name>
<keyword evidence="1" id="KW-0812">Transmembrane</keyword>
<reference evidence="2 3" key="1">
    <citation type="journal article" date="2019" name="Int. J. Syst. Evol. Microbiol.">
        <title>The Global Catalogue of Microorganisms (GCM) 10K type strain sequencing project: providing services to taxonomists for standard genome sequencing and annotation.</title>
        <authorList>
            <consortium name="The Broad Institute Genomics Platform"/>
            <consortium name="The Broad Institute Genome Sequencing Center for Infectious Disease"/>
            <person name="Wu L."/>
            <person name="Ma J."/>
        </authorList>
    </citation>
    <scope>NUCLEOTIDE SEQUENCE [LARGE SCALE GENOMIC DNA]</scope>
    <source>
        <strain evidence="2 3">JCM 16365</strain>
    </source>
</reference>
<organism evidence="2 3">
    <name type="scientific">Microbacterium binotii</name>
    <dbReference type="NCBI Taxonomy" id="462710"/>
    <lineage>
        <taxon>Bacteria</taxon>
        <taxon>Bacillati</taxon>
        <taxon>Actinomycetota</taxon>
        <taxon>Actinomycetes</taxon>
        <taxon>Micrococcales</taxon>
        <taxon>Microbacteriaceae</taxon>
        <taxon>Microbacterium</taxon>
    </lineage>
</organism>
<protein>
    <submittedName>
        <fullName evidence="2">Uncharacterized protein</fullName>
    </submittedName>
</protein>
<evidence type="ECO:0000313" key="2">
    <source>
        <dbReference type="EMBL" id="GAA2580624.1"/>
    </source>
</evidence>
<evidence type="ECO:0000256" key="1">
    <source>
        <dbReference type="SAM" id="Phobius"/>
    </source>
</evidence>
<feature type="transmembrane region" description="Helical" evidence="1">
    <location>
        <begin position="42"/>
        <end position="61"/>
    </location>
</feature>
<evidence type="ECO:0000313" key="3">
    <source>
        <dbReference type="Proteomes" id="UP001500274"/>
    </source>
</evidence>
<gene>
    <name evidence="2" type="ORF">GCM10009862_19770</name>
</gene>
<keyword evidence="1" id="KW-0472">Membrane</keyword>